<keyword evidence="4" id="KW-1185">Reference proteome</keyword>
<accession>A0ABV2YLU0</accession>
<feature type="transmembrane region" description="Helical" evidence="1">
    <location>
        <begin position="108"/>
        <end position="126"/>
    </location>
</feature>
<feature type="transmembrane region" description="Helical" evidence="1">
    <location>
        <begin position="207"/>
        <end position="224"/>
    </location>
</feature>
<dbReference type="PANTHER" id="PTHR14969:SF13">
    <property type="entry name" value="AT30094P"/>
    <property type="match status" value="1"/>
</dbReference>
<protein>
    <submittedName>
        <fullName evidence="3">Phosphatase PAP2 family protein</fullName>
    </submittedName>
</protein>
<comment type="caution">
    <text evidence="3">The sequence shown here is derived from an EMBL/GenBank/DDBJ whole genome shotgun (WGS) entry which is preliminary data.</text>
</comment>
<dbReference type="RefSeq" id="WP_108957195.1">
    <property type="nucleotide sequence ID" value="NZ_BEVZ01000012.1"/>
</dbReference>
<feature type="transmembrane region" description="Helical" evidence="1">
    <location>
        <begin position="146"/>
        <end position="168"/>
    </location>
</feature>
<feature type="domain" description="Phosphatidic acid phosphatase type 2/haloperoxidase" evidence="2">
    <location>
        <begin position="108"/>
        <end position="222"/>
    </location>
</feature>
<keyword evidence="1" id="KW-0812">Transmembrane</keyword>
<evidence type="ECO:0000256" key="1">
    <source>
        <dbReference type="SAM" id="Phobius"/>
    </source>
</evidence>
<dbReference type="Gene3D" id="1.20.144.10">
    <property type="entry name" value="Phosphatidic acid phosphatase type 2/haloperoxidase"/>
    <property type="match status" value="1"/>
</dbReference>
<feature type="transmembrane region" description="Helical" evidence="1">
    <location>
        <begin position="180"/>
        <end position="201"/>
    </location>
</feature>
<sequence length="250" mass="27202">MRFSPHASPPTAPPPGPPSRLHDTALRAAVVLASCSLVLLALVDASWQPLMTLDAEVARTTHRWAVREDGLTALFRVLTDWVWDPLTLRALTLAVAVWLAWRRGQWWSALWLLGVVLVAALTQQVLKAAVARPRPVWPDPVDHARYAAFPSGHAMTATVCCALLLWVLHRRGVGRGAWRAAVTVAAVSVVGVGLTRVWLGVHWLSDVVGGWLLGALVVAAALVVHERLPLLRKSGPRPTARPRTGLRSRP</sequence>
<feature type="transmembrane region" description="Helical" evidence="1">
    <location>
        <begin position="25"/>
        <end position="43"/>
    </location>
</feature>
<keyword evidence="1" id="KW-1133">Transmembrane helix</keyword>
<dbReference type="InterPro" id="IPR036938">
    <property type="entry name" value="PAP2/HPO_sf"/>
</dbReference>
<dbReference type="PANTHER" id="PTHR14969">
    <property type="entry name" value="SPHINGOSINE-1-PHOSPHATE PHOSPHOHYDROLASE"/>
    <property type="match status" value="1"/>
</dbReference>
<dbReference type="SMART" id="SM00014">
    <property type="entry name" value="acidPPc"/>
    <property type="match status" value="1"/>
</dbReference>
<organism evidence="3 4">
    <name type="scientific">Streptomyces fragilis</name>
    <dbReference type="NCBI Taxonomy" id="67301"/>
    <lineage>
        <taxon>Bacteria</taxon>
        <taxon>Bacillati</taxon>
        <taxon>Actinomycetota</taxon>
        <taxon>Actinomycetes</taxon>
        <taxon>Kitasatosporales</taxon>
        <taxon>Streptomycetaceae</taxon>
        <taxon>Streptomyces</taxon>
    </lineage>
</organism>
<dbReference type="Pfam" id="PF01569">
    <property type="entry name" value="PAP2"/>
    <property type="match status" value="1"/>
</dbReference>
<gene>
    <name evidence="3" type="ORF">AB0E65_20200</name>
</gene>
<name>A0ABV2YLU0_9ACTN</name>
<evidence type="ECO:0000313" key="3">
    <source>
        <dbReference type="EMBL" id="MEU3556509.1"/>
    </source>
</evidence>
<dbReference type="InterPro" id="IPR000326">
    <property type="entry name" value="PAP2/HPO"/>
</dbReference>
<evidence type="ECO:0000313" key="4">
    <source>
        <dbReference type="Proteomes" id="UP001550850"/>
    </source>
</evidence>
<dbReference type="EMBL" id="JBEZUR010000034">
    <property type="protein sequence ID" value="MEU3556509.1"/>
    <property type="molecule type" value="Genomic_DNA"/>
</dbReference>
<dbReference type="Proteomes" id="UP001550850">
    <property type="component" value="Unassembled WGS sequence"/>
</dbReference>
<dbReference type="CDD" id="cd03392">
    <property type="entry name" value="PAP2_like_2"/>
    <property type="match status" value="1"/>
</dbReference>
<dbReference type="SUPFAM" id="SSF48317">
    <property type="entry name" value="Acid phosphatase/Vanadium-dependent haloperoxidase"/>
    <property type="match status" value="1"/>
</dbReference>
<proteinExistence type="predicted"/>
<reference evidence="3 4" key="1">
    <citation type="submission" date="2024-06" db="EMBL/GenBank/DDBJ databases">
        <title>The Natural Products Discovery Center: Release of the First 8490 Sequenced Strains for Exploring Actinobacteria Biosynthetic Diversity.</title>
        <authorList>
            <person name="Kalkreuter E."/>
            <person name="Kautsar S.A."/>
            <person name="Yang D."/>
            <person name="Bader C.D."/>
            <person name="Teijaro C.N."/>
            <person name="Fluegel L."/>
            <person name="Davis C.M."/>
            <person name="Simpson J.R."/>
            <person name="Lauterbach L."/>
            <person name="Steele A.D."/>
            <person name="Gui C."/>
            <person name="Meng S."/>
            <person name="Li G."/>
            <person name="Viehrig K."/>
            <person name="Ye F."/>
            <person name="Su P."/>
            <person name="Kiefer A.F."/>
            <person name="Nichols A."/>
            <person name="Cepeda A.J."/>
            <person name="Yan W."/>
            <person name="Fan B."/>
            <person name="Jiang Y."/>
            <person name="Adhikari A."/>
            <person name="Zheng C.-J."/>
            <person name="Schuster L."/>
            <person name="Cowan T.M."/>
            <person name="Smanski M.J."/>
            <person name="Chevrette M.G."/>
            <person name="De Carvalho L.P.S."/>
            <person name="Shen B."/>
        </authorList>
    </citation>
    <scope>NUCLEOTIDE SEQUENCE [LARGE SCALE GENOMIC DNA]</scope>
    <source>
        <strain evidence="3 4">NPDC038104</strain>
    </source>
</reference>
<evidence type="ECO:0000259" key="2">
    <source>
        <dbReference type="SMART" id="SM00014"/>
    </source>
</evidence>
<keyword evidence="1" id="KW-0472">Membrane</keyword>